<dbReference type="Proteomes" id="UP000565628">
    <property type="component" value="Unassembled WGS sequence"/>
</dbReference>
<name>A0A7X0ZRU7_9LIST</name>
<organism evidence="1 2">
    <name type="scientific">Listeria booriae</name>
    <dbReference type="NCBI Taxonomy" id="1552123"/>
    <lineage>
        <taxon>Bacteria</taxon>
        <taxon>Bacillati</taxon>
        <taxon>Bacillota</taxon>
        <taxon>Bacilli</taxon>
        <taxon>Bacillales</taxon>
        <taxon>Listeriaceae</taxon>
        <taxon>Listeria</taxon>
    </lineage>
</organism>
<comment type="caution">
    <text evidence="1">The sequence shown here is derived from an EMBL/GenBank/DDBJ whole genome shotgun (WGS) entry which is preliminary data.</text>
</comment>
<sequence>MDIKALIDSLNRLDVSKTEAVSLYFVEKRKKGLTAFAPELGEKVRGELTEMFISTLSTSVFELEQGELNLNGRIEDTLETSDLSLGRADQIINEISENPPQQDMGEMKLEDIKFYLIEFRIDNESQEPVSIKILKRFYNYKKLRKGLRGYFTGNHFQQFENDIIGIDCDIDLVILDDEMLVINRASLNSIFDMNDYYLENTKAILADIGTYSKINNFEQFSKECLEDRSLVKRFTQLQKDKTAVAGFFEHYANLPSVIEQASLEIKLDSAGNIDYQGEYVERLDIFKCMADRFYKTLLQGVIGEDALR</sequence>
<protein>
    <submittedName>
        <fullName evidence="1">DUF4868 domain-containing protein</fullName>
    </submittedName>
</protein>
<gene>
    <name evidence="1" type="ORF">HCJ81_00390</name>
</gene>
<proteinExistence type="predicted"/>
<dbReference type="EMBL" id="JAASWV010000001">
    <property type="protein sequence ID" value="MBC2309317.1"/>
    <property type="molecule type" value="Genomic_DNA"/>
</dbReference>
<dbReference type="InterPro" id="IPR032359">
    <property type="entry name" value="KwaB-like"/>
</dbReference>
<dbReference type="Pfam" id="PF16162">
    <property type="entry name" value="KwaB"/>
    <property type="match status" value="1"/>
</dbReference>
<evidence type="ECO:0000313" key="1">
    <source>
        <dbReference type="EMBL" id="MBC2309317.1"/>
    </source>
</evidence>
<reference evidence="1 2" key="1">
    <citation type="submission" date="2020-03" db="EMBL/GenBank/DDBJ databases">
        <title>Soil Listeria distribution.</title>
        <authorList>
            <person name="Liao J."/>
            <person name="Wiedmann M."/>
        </authorList>
    </citation>
    <scope>NUCLEOTIDE SEQUENCE [LARGE SCALE GENOMIC DNA]</scope>
    <source>
        <strain evidence="1 2">FSL L7-0039</strain>
    </source>
</reference>
<evidence type="ECO:0000313" key="2">
    <source>
        <dbReference type="Proteomes" id="UP000565628"/>
    </source>
</evidence>
<accession>A0A7X0ZRU7</accession>
<dbReference type="RefSeq" id="WP_185523564.1">
    <property type="nucleotide sequence ID" value="NZ_JAARYI010000002.1"/>
</dbReference>
<dbReference type="AlphaFoldDB" id="A0A7X0ZRU7"/>